<dbReference type="GO" id="GO:0008108">
    <property type="term" value="F:UDP-glucose:hexose-1-phosphate uridylyltransferase activity"/>
    <property type="evidence" value="ECO:0007669"/>
    <property type="project" value="UniProtKB-UniRule"/>
</dbReference>
<sequence>MCSENHVWERRWHPLLLQWVVYASHRQKRPWNGQKAETLENVAPTYDPCCNLCPGNTRISKIKTPNYSGVYVFDNDHPGLSLNAPTKLEKPHGIYANQPAVGIARVLCYSDQHNTTLTELEPTAFENVVAAWQSQTSALSTIPQVSNVSIFENKGKICGVSNEHPHGQIFGTDFTYTSIEHHLDAAENFNKTHGKVLFQEIINSEQLDGRRIICENEGAISFIPYFARYAFEVYISPKKNYPRIDLMPDSEVSQFTEILRQTLIKLDNLWHMSFPYLMKLHQAPVDNGDYRNFHFHIQIYPPLRTPNLQKHLGAIEIGGQNFHADTSPEQSARVLNETNNTHYKVSLSN</sequence>
<evidence type="ECO:0000256" key="12">
    <source>
        <dbReference type="NCBIfam" id="TIGR00209"/>
    </source>
</evidence>
<feature type="binding site" evidence="14">
    <location>
        <position position="164"/>
    </location>
    <ligand>
        <name>Zn(2+)</name>
        <dbReference type="ChEBI" id="CHEBI:29105"/>
    </ligand>
</feature>
<keyword evidence="6 15" id="KW-0808">Transferase</keyword>
<evidence type="ECO:0000256" key="7">
    <source>
        <dbReference type="ARBA" id="ARBA00022695"/>
    </source>
</evidence>
<dbReference type="UniPathway" id="UPA00214"/>
<evidence type="ECO:0000256" key="10">
    <source>
        <dbReference type="ARBA" id="ARBA00023144"/>
    </source>
</evidence>
<dbReference type="STRING" id="658445.H744_1c0460"/>
<evidence type="ECO:0000313" key="18">
    <source>
        <dbReference type="EMBL" id="AJR05485.1"/>
    </source>
</evidence>
<dbReference type="EMBL" id="CP005973">
    <property type="protein sequence ID" value="AJR05485.1"/>
    <property type="molecule type" value="Genomic_DNA"/>
</dbReference>
<feature type="domain" description="Galactose-1-phosphate uridyl transferase N-terminal" evidence="16">
    <location>
        <begin position="7"/>
        <end position="174"/>
    </location>
</feature>
<dbReference type="InterPro" id="IPR001937">
    <property type="entry name" value="GalP_UDPtransf1"/>
</dbReference>
<feature type="active site" description="Tele-UMP-histidine intermediate" evidence="13">
    <location>
        <position position="166"/>
    </location>
</feature>
<dbReference type="PANTHER" id="PTHR11943:SF1">
    <property type="entry name" value="GALACTOSE-1-PHOSPHATE URIDYLYLTRANSFERASE"/>
    <property type="match status" value="1"/>
</dbReference>
<keyword evidence="19" id="KW-1185">Reference proteome</keyword>
<keyword evidence="8 14" id="KW-0479">Metal-binding</keyword>
<evidence type="ECO:0000256" key="1">
    <source>
        <dbReference type="ARBA" id="ARBA00001107"/>
    </source>
</evidence>
<dbReference type="HOGENOM" id="CLU_029960_0_0_6"/>
<accession>A0A0C5WR98</accession>
<keyword evidence="9 14" id="KW-0862">Zinc</keyword>
<dbReference type="InterPro" id="IPR005849">
    <property type="entry name" value="GalP_Utransf_N"/>
</dbReference>
<comment type="catalytic activity">
    <reaction evidence="1 15">
        <text>alpha-D-galactose 1-phosphate + UDP-alpha-D-glucose = alpha-D-glucose 1-phosphate + UDP-alpha-D-galactose</text>
        <dbReference type="Rhea" id="RHEA:13989"/>
        <dbReference type="ChEBI" id="CHEBI:58336"/>
        <dbReference type="ChEBI" id="CHEBI:58601"/>
        <dbReference type="ChEBI" id="CHEBI:58885"/>
        <dbReference type="ChEBI" id="CHEBI:66914"/>
        <dbReference type="EC" id="2.7.7.12"/>
    </reaction>
</comment>
<evidence type="ECO:0000259" key="16">
    <source>
        <dbReference type="Pfam" id="PF01087"/>
    </source>
</evidence>
<name>A0A0C5WR98_9GAMM</name>
<comment type="cofactor">
    <cofactor evidence="14">
        <name>Zn(2+)</name>
        <dbReference type="ChEBI" id="CHEBI:29105"/>
    </cofactor>
    <text evidence="14">Binds 1 zinc ion per subunit.</text>
</comment>
<gene>
    <name evidence="18" type="ORF">H744_1c0460</name>
</gene>
<dbReference type="PROSITE" id="PS00117">
    <property type="entry name" value="GAL_P_UDP_TRANSF_I"/>
    <property type="match status" value="1"/>
</dbReference>
<evidence type="ECO:0000256" key="4">
    <source>
        <dbReference type="ARBA" id="ARBA00012384"/>
    </source>
</evidence>
<feature type="binding site" evidence="14">
    <location>
        <position position="113"/>
    </location>
    <ligand>
        <name>Zn(2+)</name>
        <dbReference type="ChEBI" id="CHEBI:29105"/>
    </ligand>
</feature>
<keyword evidence="7 15" id="KW-0548">Nucleotidyltransferase</keyword>
<evidence type="ECO:0000256" key="11">
    <source>
        <dbReference type="ARBA" id="ARBA00023277"/>
    </source>
</evidence>
<feature type="binding site" evidence="14">
    <location>
        <position position="50"/>
    </location>
    <ligand>
        <name>Zn(2+)</name>
        <dbReference type="ChEBI" id="CHEBI:29105"/>
    </ligand>
</feature>
<keyword evidence="10 15" id="KW-0299">Galactose metabolism</keyword>
<dbReference type="Gene3D" id="3.30.428.10">
    <property type="entry name" value="HIT-like"/>
    <property type="match status" value="2"/>
</dbReference>
<protein>
    <recommendedName>
        <fullName evidence="5 12">Galactose-1-phosphate uridylyltransferase</fullName>
        <ecNumber evidence="4 12">2.7.7.12</ecNumber>
    </recommendedName>
</protein>
<evidence type="ECO:0000256" key="15">
    <source>
        <dbReference type="RuleBase" id="RU000506"/>
    </source>
</evidence>
<dbReference type="Proteomes" id="UP000032303">
    <property type="component" value="Chromosome 1"/>
</dbReference>
<dbReference type="OrthoDB" id="9769064at2"/>
<evidence type="ECO:0000313" key="19">
    <source>
        <dbReference type="Proteomes" id="UP000032303"/>
    </source>
</evidence>
<evidence type="ECO:0000256" key="9">
    <source>
        <dbReference type="ARBA" id="ARBA00022833"/>
    </source>
</evidence>
<proteinExistence type="inferred from homology"/>
<evidence type="ECO:0000256" key="14">
    <source>
        <dbReference type="PIRSR" id="PIRSR000808-3"/>
    </source>
</evidence>
<evidence type="ECO:0000256" key="6">
    <source>
        <dbReference type="ARBA" id="ARBA00022679"/>
    </source>
</evidence>
<dbReference type="GO" id="GO:0033499">
    <property type="term" value="P:galactose catabolic process via UDP-galactose, Leloir pathway"/>
    <property type="evidence" value="ECO:0007669"/>
    <property type="project" value="TreeGrafter"/>
</dbReference>
<evidence type="ECO:0000259" key="17">
    <source>
        <dbReference type="Pfam" id="PF02744"/>
    </source>
</evidence>
<dbReference type="AlphaFoldDB" id="A0A0C5WR98"/>
<dbReference type="KEGG" id="pgb:H744_1c0460"/>
<comment type="similarity">
    <text evidence="3 15">Belongs to the galactose-1-phosphate uridylyltransferase type 1 family.</text>
</comment>
<feature type="binding site" evidence="14">
    <location>
        <position position="53"/>
    </location>
    <ligand>
        <name>Zn(2+)</name>
        <dbReference type="ChEBI" id="CHEBI:29105"/>
    </ligand>
</feature>
<dbReference type="GO" id="GO:0005737">
    <property type="term" value="C:cytoplasm"/>
    <property type="evidence" value="ECO:0007669"/>
    <property type="project" value="TreeGrafter"/>
</dbReference>
<evidence type="ECO:0000256" key="8">
    <source>
        <dbReference type="ARBA" id="ARBA00022723"/>
    </source>
</evidence>
<keyword evidence="11 15" id="KW-0119">Carbohydrate metabolism</keyword>
<organism evidence="18 19">
    <name type="scientific">Photobacterium gaetbulicola Gung47</name>
    <dbReference type="NCBI Taxonomy" id="658445"/>
    <lineage>
        <taxon>Bacteria</taxon>
        <taxon>Pseudomonadati</taxon>
        <taxon>Pseudomonadota</taxon>
        <taxon>Gammaproteobacteria</taxon>
        <taxon>Vibrionales</taxon>
        <taxon>Vibrionaceae</taxon>
        <taxon>Photobacterium</taxon>
    </lineage>
</organism>
<reference evidence="18 19" key="1">
    <citation type="submission" date="2013-05" db="EMBL/GenBank/DDBJ databases">
        <title>Complete genome sequence of the lipase-producing bacterium Photobacterium gaetbulicola Gung47.</title>
        <authorList>
            <person name="Kim Y.-O."/>
        </authorList>
    </citation>
    <scope>NUCLEOTIDE SEQUENCE [LARGE SCALE GENOMIC DNA]</scope>
    <source>
        <strain evidence="18 19">Gung47</strain>
    </source>
</reference>
<dbReference type="Pfam" id="PF02744">
    <property type="entry name" value="GalP_UDP_tr_C"/>
    <property type="match status" value="1"/>
</dbReference>
<dbReference type="GO" id="GO:0008270">
    <property type="term" value="F:zinc ion binding"/>
    <property type="evidence" value="ECO:0007669"/>
    <property type="project" value="InterPro"/>
</dbReference>
<evidence type="ECO:0000256" key="2">
    <source>
        <dbReference type="ARBA" id="ARBA00004947"/>
    </source>
</evidence>
<dbReference type="PATRIC" id="fig|658445.3.peg.503"/>
<feature type="domain" description="Galactose-1-phosphate uridyl transferase C-terminal" evidence="17">
    <location>
        <begin position="185"/>
        <end position="345"/>
    </location>
</feature>
<dbReference type="Pfam" id="PF01087">
    <property type="entry name" value="GalP_UDP_transf"/>
    <property type="match status" value="1"/>
</dbReference>
<dbReference type="NCBIfam" id="TIGR00209">
    <property type="entry name" value="galT_1"/>
    <property type="match status" value="1"/>
</dbReference>
<dbReference type="PIRSF" id="PIRSF000808">
    <property type="entry name" value="GalT"/>
    <property type="match status" value="1"/>
</dbReference>
<dbReference type="InterPro" id="IPR019779">
    <property type="entry name" value="GalP_UDPtransf1_His-AS"/>
</dbReference>
<evidence type="ECO:0000256" key="13">
    <source>
        <dbReference type="PIRSR" id="PIRSR000808-1"/>
    </source>
</evidence>
<evidence type="ECO:0000256" key="3">
    <source>
        <dbReference type="ARBA" id="ARBA00010951"/>
    </source>
</evidence>
<comment type="pathway">
    <text evidence="2 15">Carbohydrate metabolism; galactose metabolism.</text>
</comment>
<evidence type="ECO:0000256" key="5">
    <source>
        <dbReference type="ARBA" id="ARBA00016340"/>
    </source>
</evidence>
<dbReference type="PANTHER" id="PTHR11943">
    <property type="entry name" value="GALACTOSE-1-PHOSPHATE URIDYLYLTRANSFERASE"/>
    <property type="match status" value="1"/>
</dbReference>
<dbReference type="EC" id="2.7.7.12" evidence="4 12"/>
<dbReference type="InterPro" id="IPR036265">
    <property type="entry name" value="HIT-like_sf"/>
</dbReference>
<dbReference type="InterPro" id="IPR005850">
    <property type="entry name" value="GalP_Utransf_C"/>
</dbReference>
<dbReference type="SUPFAM" id="SSF54197">
    <property type="entry name" value="HIT-like"/>
    <property type="match status" value="2"/>
</dbReference>